<dbReference type="Gene3D" id="2.70.150.10">
    <property type="entry name" value="Calcium-transporting ATPase, cytoplasmic transduction domain A"/>
    <property type="match status" value="1"/>
</dbReference>
<sequence>MTEPLASAALHTIELSVDGMHCGGCTGRVQRALAAVPGVVDAAVDLDRHSATVTAQETVEPAQLVEAVGATGYRAAVREAGIGTAAVAATHARRAAAPAASGAADRTLAAETTIELDIDGMTCASCVSRVEKALAKVPGVTHASVNLATERATVEAMADVTATRLVEAVKQAGYGATPVEPDTGGAASTAASTASTDIELDIGGMTCASCAGRVEKALAAVPGVARASVNLATERASVHGAGPLAADALIAAVTTAGYRASLTAAPASAASADAQTARPAPDTDARKRREAIRERNLVIGAAVLSAPLVAPMLAAPFGVDAMLPGWLQFVLASIVQFGFGARFYRAAWHAVKARAGNMDLLVALGTSAAFGLSLWMLLRDPAHPGHLYFEASAVIVTLVRFGKWLEARAKRQTTEAIRALNALRPDRARVVEHGVERDVPLAQVRVGTAVSIRPGERVPVDGRIVSGRSHIDESLITGESLPVPKDAGDIVTAGSINGEGALVVETAAIGAETTLARIIRLVESAQAEKAPIQRLVDRVSAVFVPTILGIALLTLIGWLLAGAGAETAILNAVAVLVIACPCALGLATPAAIMAGTGVAARHGVLIKDAQALELAQRTTVIAFDKTGTLTEGKPSVTAFDAVGMPRGEALALAAAVQRHSDHPLARAVIAAHDAAAAADGGAASAPVATDARAVAGRGVEARVDGQLLALGSTRWRDELGIVVPPALDAHAAELESAGNTISWLMRADAPRAAVALIAFGDTVKPGARDAIAALAARGVASVLVTGDNRGSAAAVAASLGIDEVHAQVLPDDKARVVADLKRTHGGIVAMAGDGINDAPALAAADVGIAMATGSDVAMHTAGITLMRGDPALVADAIDISKRTYRKIQQNLFWAFVYNLIGVPLAALGWLSPVIAGAAMAFSSVSVVTNALLLRRWKGRAR</sequence>
<dbReference type="InterPro" id="IPR017969">
    <property type="entry name" value="Heavy-metal-associated_CS"/>
</dbReference>
<dbReference type="PROSITE" id="PS00154">
    <property type="entry name" value="ATPASE_E1_E2"/>
    <property type="match status" value="1"/>
</dbReference>
<dbReference type="NCBIfam" id="TIGR01525">
    <property type="entry name" value="ATPase-IB_hvy"/>
    <property type="match status" value="1"/>
</dbReference>
<dbReference type="InterPro" id="IPR006121">
    <property type="entry name" value="HMA_dom"/>
</dbReference>
<keyword evidence="4" id="KW-0813">Transport</keyword>
<dbReference type="InterPro" id="IPR018303">
    <property type="entry name" value="ATPase_P-typ_P_site"/>
</dbReference>
<dbReference type="Gene3D" id="3.30.70.100">
    <property type="match status" value="3"/>
</dbReference>
<dbReference type="InterPro" id="IPR023299">
    <property type="entry name" value="ATPase_P-typ_cyto_dom_N"/>
</dbReference>
<dbReference type="SUPFAM" id="SSF56784">
    <property type="entry name" value="HAD-like"/>
    <property type="match status" value="1"/>
</dbReference>
<evidence type="ECO:0000256" key="13">
    <source>
        <dbReference type="ARBA" id="ARBA00022967"/>
    </source>
</evidence>
<feature type="transmembrane region" description="Helical" evidence="18">
    <location>
        <begin position="539"/>
        <end position="561"/>
    </location>
</feature>
<dbReference type="Pfam" id="PF00122">
    <property type="entry name" value="E1-E2_ATPase"/>
    <property type="match status" value="1"/>
</dbReference>
<organism evidence="20 21">
    <name type="scientific">Burkholderia pseudomultivorans</name>
    <dbReference type="NCBI Taxonomy" id="1207504"/>
    <lineage>
        <taxon>Bacteria</taxon>
        <taxon>Pseudomonadati</taxon>
        <taxon>Pseudomonadota</taxon>
        <taxon>Betaproteobacteria</taxon>
        <taxon>Burkholderiales</taxon>
        <taxon>Burkholderiaceae</taxon>
        <taxon>Burkholderia</taxon>
        <taxon>Burkholderia cepacia complex</taxon>
    </lineage>
</organism>
<dbReference type="SFLD" id="SFLDG00002">
    <property type="entry name" value="C1.7:_P-type_atpase_like"/>
    <property type="match status" value="1"/>
</dbReference>
<keyword evidence="7 18" id="KW-0479">Metal-binding</keyword>
<evidence type="ECO:0000256" key="8">
    <source>
        <dbReference type="ARBA" id="ARBA00022737"/>
    </source>
</evidence>
<dbReference type="EMBL" id="CABVPP010000020">
    <property type="protein sequence ID" value="VWB65191.1"/>
    <property type="molecule type" value="Genomic_DNA"/>
</dbReference>
<dbReference type="GeneID" id="93170109"/>
<keyword evidence="9 18" id="KW-0547">Nucleotide-binding</keyword>
<feature type="domain" description="HMA" evidence="19">
    <location>
        <begin position="11"/>
        <end position="76"/>
    </location>
</feature>
<dbReference type="SUPFAM" id="SSF81653">
    <property type="entry name" value="Calcium ATPase, transduction domain A"/>
    <property type="match status" value="1"/>
</dbReference>
<dbReference type="InterPro" id="IPR059000">
    <property type="entry name" value="ATPase_P-type_domA"/>
</dbReference>
<keyword evidence="5 18" id="KW-1003">Cell membrane</keyword>
<dbReference type="GO" id="GO:0005507">
    <property type="term" value="F:copper ion binding"/>
    <property type="evidence" value="ECO:0007669"/>
    <property type="project" value="InterPro"/>
</dbReference>
<keyword evidence="16" id="KW-0406">Ion transport</keyword>
<keyword evidence="8" id="KW-0677">Repeat</keyword>
<comment type="subcellular location">
    <subcellularLocation>
        <location evidence="1">Cell membrane</location>
        <topology evidence="1">Multi-pass membrane protein</topology>
    </subcellularLocation>
</comment>
<evidence type="ECO:0000256" key="7">
    <source>
        <dbReference type="ARBA" id="ARBA00022723"/>
    </source>
</evidence>
<proteinExistence type="inferred from homology"/>
<evidence type="ECO:0000256" key="5">
    <source>
        <dbReference type="ARBA" id="ARBA00022475"/>
    </source>
</evidence>
<dbReference type="InterPro" id="IPR023298">
    <property type="entry name" value="ATPase_P-typ_TM_dom_sf"/>
</dbReference>
<dbReference type="GO" id="GO:0043682">
    <property type="term" value="F:P-type divalent copper transporter activity"/>
    <property type="evidence" value="ECO:0007669"/>
    <property type="project" value="TreeGrafter"/>
</dbReference>
<dbReference type="PRINTS" id="PR00119">
    <property type="entry name" value="CATATPASE"/>
</dbReference>
<evidence type="ECO:0000256" key="15">
    <source>
        <dbReference type="ARBA" id="ARBA00023008"/>
    </source>
</evidence>
<dbReference type="GO" id="GO:0055070">
    <property type="term" value="P:copper ion homeostasis"/>
    <property type="evidence" value="ECO:0007669"/>
    <property type="project" value="TreeGrafter"/>
</dbReference>
<dbReference type="EC" id="7.2.2.8" evidence="3"/>
<dbReference type="InterPro" id="IPR027256">
    <property type="entry name" value="P-typ_ATPase_IB"/>
</dbReference>
<keyword evidence="14 18" id="KW-1133">Transmembrane helix</keyword>
<feature type="transmembrane region" description="Helical" evidence="18">
    <location>
        <begin position="913"/>
        <end position="933"/>
    </location>
</feature>
<gene>
    <name evidence="20" type="ORF">BPS26883_03078</name>
</gene>
<dbReference type="InterPro" id="IPR006122">
    <property type="entry name" value="HMA_Cu_ion-bd"/>
</dbReference>
<feature type="domain" description="HMA" evidence="19">
    <location>
        <begin position="112"/>
        <end position="177"/>
    </location>
</feature>
<dbReference type="Pfam" id="PF00702">
    <property type="entry name" value="Hydrolase"/>
    <property type="match status" value="1"/>
</dbReference>
<feature type="transmembrane region" description="Helical" evidence="18">
    <location>
        <begin position="325"/>
        <end position="344"/>
    </location>
</feature>
<evidence type="ECO:0000256" key="3">
    <source>
        <dbReference type="ARBA" id="ARBA00012517"/>
    </source>
</evidence>
<dbReference type="FunFam" id="3.30.70.100:FF:000005">
    <property type="entry name" value="Copper-exporting P-type ATPase A"/>
    <property type="match status" value="2"/>
</dbReference>
<evidence type="ECO:0000313" key="21">
    <source>
        <dbReference type="Proteomes" id="UP000494162"/>
    </source>
</evidence>
<accession>A0A6P2L5Z2</accession>
<feature type="transmembrane region" description="Helical" evidence="18">
    <location>
        <begin position="297"/>
        <end position="319"/>
    </location>
</feature>
<dbReference type="PROSITE" id="PS50846">
    <property type="entry name" value="HMA_2"/>
    <property type="match status" value="3"/>
</dbReference>
<dbReference type="Gene3D" id="3.40.1110.10">
    <property type="entry name" value="Calcium-transporting ATPase, cytoplasmic domain N"/>
    <property type="match status" value="1"/>
</dbReference>
<evidence type="ECO:0000256" key="12">
    <source>
        <dbReference type="ARBA" id="ARBA00022842"/>
    </source>
</evidence>
<dbReference type="CDD" id="cd02094">
    <property type="entry name" value="P-type_ATPase_Cu-like"/>
    <property type="match status" value="1"/>
</dbReference>
<evidence type="ECO:0000256" key="11">
    <source>
        <dbReference type="ARBA" id="ARBA00022840"/>
    </source>
</evidence>
<dbReference type="Gene3D" id="3.40.50.1000">
    <property type="entry name" value="HAD superfamily/HAD-like"/>
    <property type="match status" value="1"/>
</dbReference>
<dbReference type="NCBIfam" id="TIGR01494">
    <property type="entry name" value="ATPase_P-type"/>
    <property type="match status" value="2"/>
</dbReference>
<evidence type="ECO:0000256" key="17">
    <source>
        <dbReference type="ARBA" id="ARBA00023136"/>
    </source>
</evidence>
<evidence type="ECO:0000313" key="20">
    <source>
        <dbReference type="EMBL" id="VWB65191.1"/>
    </source>
</evidence>
<evidence type="ECO:0000256" key="10">
    <source>
        <dbReference type="ARBA" id="ARBA00022796"/>
    </source>
</evidence>
<dbReference type="GO" id="GO:0005886">
    <property type="term" value="C:plasma membrane"/>
    <property type="evidence" value="ECO:0007669"/>
    <property type="project" value="UniProtKB-SubCell"/>
</dbReference>
<dbReference type="GO" id="GO:0005524">
    <property type="term" value="F:ATP binding"/>
    <property type="evidence" value="ECO:0007669"/>
    <property type="project" value="UniProtKB-UniRule"/>
</dbReference>
<dbReference type="InterPro" id="IPR044492">
    <property type="entry name" value="P_typ_ATPase_HD_dom"/>
</dbReference>
<evidence type="ECO:0000256" key="14">
    <source>
        <dbReference type="ARBA" id="ARBA00022989"/>
    </source>
</evidence>
<dbReference type="PRINTS" id="PR00943">
    <property type="entry name" value="CUATPASE"/>
</dbReference>
<feature type="transmembrane region" description="Helical" evidence="18">
    <location>
        <begin position="890"/>
        <end position="907"/>
    </location>
</feature>
<evidence type="ECO:0000256" key="1">
    <source>
        <dbReference type="ARBA" id="ARBA00004651"/>
    </source>
</evidence>
<dbReference type="InterPro" id="IPR023214">
    <property type="entry name" value="HAD_sf"/>
</dbReference>
<evidence type="ECO:0000256" key="6">
    <source>
        <dbReference type="ARBA" id="ARBA00022692"/>
    </source>
</evidence>
<dbReference type="NCBIfam" id="TIGR00003">
    <property type="entry name" value="copper ion binding protein"/>
    <property type="match status" value="1"/>
</dbReference>
<dbReference type="SUPFAM" id="SSF81665">
    <property type="entry name" value="Calcium ATPase, transmembrane domain M"/>
    <property type="match status" value="1"/>
</dbReference>
<dbReference type="PANTHER" id="PTHR43520:SF8">
    <property type="entry name" value="P-TYPE CU(+) TRANSPORTER"/>
    <property type="match status" value="1"/>
</dbReference>
<keyword evidence="10" id="KW-0187">Copper transport</keyword>
<keyword evidence="6 18" id="KW-0812">Transmembrane</keyword>
<comment type="similarity">
    <text evidence="2 18">Belongs to the cation transport ATPase (P-type) (TC 3.A.3) family. Type IB subfamily.</text>
</comment>
<keyword evidence="17 18" id="KW-0472">Membrane</keyword>
<evidence type="ECO:0000256" key="16">
    <source>
        <dbReference type="ARBA" id="ARBA00023065"/>
    </source>
</evidence>
<protein>
    <recommendedName>
        <fullName evidence="3">P-type Cu(+) transporter</fullName>
        <ecNumber evidence="3">7.2.2.8</ecNumber>
    </recommendedName>
</protein>
<name>A0A6P2L5Z2_9BURK</name>
<dbReference type="RefSeq" id="WP_174902657.1">
    <property type="nucleotide sequence ID" value="NZ_CABVPP010000020.1"/>
</dbReference>
<dbReference type="GO" id="GO:0140581">
    <property type="term" value="F:P-type monovalent copper transporter activity"/>
    <property type="evidence" value="ECO:0007669"/>
    <property type="project" value="UniProtKB-EC"/>
</dbReference>
<dbReference type="AlphaFoldDB" id="A0A6P2L5Z2"/>
<feature type="transmembrane region" description="Helical" evidence="18">
    <location>
        <begin position="384"/>
        <end position="402"/>
    </location>
</feature>
<evidence type="ECO:0000256" key="18">
    <source>
        <dbReference type="RuleBase" id="RU362081"/>
    </source>
</evidence>
<dbReference type="Pfam" id="PF00403">
    <property type="entry name" value="HMA"/>
    <property type="match status" value="3"/>
</dbReference>
<evidence type="ECO:0000259" key="19">
    <source>
        <dbReference type="PROSITE" id="PS50846"/>
    </source>
</evidence>
<dbReference type="InterPro" id="IPR036412">
    <property type="entry name" value="HAD-like_sf"/>
</dbReference>
<keyword evidence="13" id="KW-1278">Translocase</keyword>
<dbReference type="InterPro" id="IPR008250">
    <property type="entry name" value="ATPase_P-typ_transduc_dom_A_sf"/>
</dbReference>
<feature type="transmembrane region" description="Helical" evidence="18">
    <location>
        <begin position="356"/>
        <end position="378"/>
    </location>
</feature>
<evidence type="ECO:0000256" key="4">
    <source>
        <dbReference type="ARBA" id="ARBA00022448"/>
    </source>
</evidence>
<evidence type="ECO:0000256" key="2">
    <source>
        <dbReference type="ARBA" id="ARBA00006024"/>
    </source>
</evidence>
<dbReference type="SFLD" id="SFLDF00027">
    <property type="entry name" value="p-type_atpase"/>
    <property type="match status" value="1"/>
</dbReference>
<evidence type="ECO:0000256" key="9">
    <source>
        <dbReference type="ARBA" id="ARBA00022741"/>
    </source>
</evidence>
<dbReference type="InterPro" id="IPR036163">
    <property type="entry name" value="HMA_dom_sf"/>
</dbReference>
<keyword evidence="11 18" id="KW-0067">ATP-binding</keyword>
<dbReference type="SUPFAM" id="SSF55008">
    <property type="entry name" value="HMA, heavy metal-associated domain"/>
    <property type="match status" value="3"/>
</dbReference>
<reference evidence="20 21" key="1">
    <citation type="submission" date="2019-09" db="EMBL/GenBank/DDBJ databases">
        <authorList>
            <person name="Depoorter E."/>
        </authorList>
    </citation>
    <scope>NUCLEOTIDE SEQUENCE [LARGE SCALE GENOMIC DNA]</scope>
    <source>
        <strain evidence="20">LMG 26883</strain>
    </source>
</reference>
<dbReference type="CDD" id="cd00371">
    <property type="entry name" value="HMA"/>
    <property type="match status" value="3"/>
</dbReference>
<dbReference type="InterPro" id="IPR001757">
    <property type="entry name" value="P_typ_ATPase"/>
</dbReference>
<dbReference type="Proteomes" id="UP000494162">
    <property type="component" value="Unassembled WGS sequence"/>
</dbReference>
<keyword evidence="12" id="KW-0460">Magnesium</keyword>
<dbReference type="SFLD" id="SFLDS00003">
    <property type="entry name" value="Haloacid_Dehalogenase"/>
    <property type="match status" value="1"/>
</dbReference>
<dbReference type="PROSITE" id="PS01047">
    <property type="entry name" value="HMA_1"/>
    <property type="match status" value="3"/>
</dbReference>
<feature type="transmembrane region" description="Helical" evidence="18">
    <location>
        <begin position="567"/>
        <end position="592"/>
    </location>
</feature>
<keyword evidence="15" id="KW-0186">Copper</keyword>
<dbReference type="GO" id="GO:0016887">
    <property type="term" value="F:ATP hydrolysis activity"/>
    <property type="evidence" value="ECO:0007669"/>
    <property type="project" value="InterPro"/>
</dbReference>
<feature type="domain" description="HMA" evidence="19">
    <location>
        <begin position="196"/>
        <end position="261"/>
    </location>
</feature>
<dbReference type="PANTHER" id="PTHR43520">
    <property type="entry name" value="ATP7, ISOFORM B"/>
    <property type="match status" value="1"/>
</dbReference>
<dbReference type="FunFam" id="2.70.150.10:FF:000020">
    <property type="entry name" value="Copper-exporting P-type ATPase A"/>
    <property type="match status" value="1"/>
</dbReference>
<dbReference type="GO" id="GO:0060003">
    <property type="term" value="P:copper ion export"/>
    <property type="evidence" value="ECO:0007669"/>
    <property type="project" value="UniProtKB-ARBA"/>
</dbReference>